<sequence>MTKSNSLLANYQALVQNHATQFDPEIAALRQLVEARMQEVHNKEQALVSAQEVELKRITDALATDARCLLPTPEFSAFVQEYKRMSRPWYSQKSESPIADDPTTWVLTTLELPIVLTNYQVSVDPNAYDDERTHTLYGYSVSLKLGDAKGVIEVQEKRIYNLDECREFSPKEQIDFFIADYVDDVLREANYPLSEINQLTAEISVLLGYATQVFVLKPRTAVFEYTSTGKD</sequence>
<proteinExistence type="predicted"/>
<name>A0A8J7JSL1_9CYAN</name>
<dbReference type="Proteomes" id="UP000620559">
    <property type="component" value="Unassembled WGS sequence"/>
</dbReference>
<dbReference type="EMBL" id="JADEWL010000017">
    <property type="protein sequence ID" value="MBE9212684.1"/>
    <property type="molecule type" value="Genomic_DNA"/>
</dbReference>
<organism evidence="1 2">
    <name type="scientific">Plectonema cf. radiosum LEGE 06105</name>
    <dbReference type="NCBI Taxonomy" id="945769"/>
    <lineage>
        <taxon>Bacteria</taxon>
        <taxon>Bacillati</taxon>
        <taxon>Cyanobacteriota</taxon>
        <taxon>Cyanophyceae</taxon>
        <taxon>Oscillatoriophycideae</taxon>
        <taxon>Oscillatoriales</taxon>
        <taxon>Microcoleaceae</taxon>
        <taxon>Plectonema</taxon>
    </lineage>
</organism>
<protein>
    <submittedName>
        <fullName evidence="1">Uncharacterized protein</fullName>
    </submittedName>
</protein>
<keyword evidence="2" id="KW-1185">Reference proteome</keyword>
<reference evidence="1" key="1">
    <citation type="submission" date="2020-10" db="EMBL/GenBank/DDBJ databases">
        <authorList>
            <person name="Castelo-Branco R."/>
            <person name="Eusebio N."/>
            <person name="Adriana R."/>
            <person name="Vieira A."/>
            <person name="Brugerolle De Fraissinette N."/>
            <person name="Rezende De Castro R."/>
            <person name="Schneider M.P."/>
            <person name="Vasconcelos V."/>
            <person name="Leao P.N."/>
        </authorList>
    </citation>
    <scope>NUCLEOTIDE SEQUENCE</scope>
    <source>
        <strain evidence="1">LEGE 06105</strain>
    </source>
</reference>
<accession>A0A8J7JSL1</accession>
<evidence type="ECO:0000313" key="1">
    <source>
        <dbReference type="EMBL" id="MBE9212684.1"/>
    </source>
</evidence>
<dbReference type="AlphaFoldDB" id="A0A8J7JSL1"/>
<evidence type="ECO:0000313" key="2">
    <source>
        <dbReference type="Proteomes" id="UP000620559"/>
    </source>
</evidence>
<gene>
    <name evidence="1" type="ORF">IQ247_08260</name>
</gene>
<comment type="caution">
    <text evidence="1">The sequence shown here is derived from an EMBL/GenBank/DDBJ whole genome shotgun (WGS) entry which is preliminary data.</text>
</comment>